<dbReference type="PIRSF" id="PIRSF000414">
    <property type="entry name" value="AICARFT_IMPCHas"/>
    <property type="match status" value="1"/>
</dbReference>
<dbReference type="InterPro" id="IPR011607">
    <property type="entry name" value="MGS-like_dom"/>
</dbReference>
<evidence type="ECO:0000256" key="2">
    <source>
        <dbReference type="ARBA" id="ARBA00004954"/>
    </source>
</evidence>
<dbReference type="GO" id="GO:0004643">
    <property type="term" value="F:phosphoribosylaminoimidazolecarboxamide formyltransferase activity"/>
    <property type="evidence" value="ECO:0007669"/>
    <property type="project" value="UniProtKB-UniRule"/>
</dbReference>
<dbReference type="Gene3D" id="3.40.140.20">
    <property type="match status" value="2"/>
</dbReference>
<dbReference type="Pfam" id="PF02142">
    <property type="entry name" value="MGS"/>
    <property type="match status" value="1"/>
</dbReference>
<evidence type="ECO:0000256" key="9">
    <source>
        <dbReference type="ARBA" id="ARBA00050687"/>
    </source>
</evidence>
<accession>A0A0X8H0Q9</accession>
<evidence type="ECO:0000313" key="13">
    <source>
        <dbReference type="Proteomes" id="UP000063781"/>
    </source>
</evidence>
<name>A0A0X8H0Q9_9FIRM</name>
<dbReference type="EC" id="2.1.2.3" evidence="10"/>
<comment type="catalytic activity">
    <reaction evidence="9 10">
        <text>IMP + H2O = 5-formamido-1-(5-phospho-D-ribosyl)imidazole-4-carboxamide</text>
        <dbReference type="Rhea" id="RHEA:18445"/>
        <dbReference type="ChEBI" id="CHEBI:15377"/>
        <dbReference type="ChEBI" id="CHEBI:58053"/>
        <dbReference type="ChEBI" id="CHEBI:58467"/>
        <dbReference type="EC" id="3.5.4.10"/>
    </reaction>
</comment>
<organism evidence="12 13">
    <name type="scientific">Erysipelothrix larvae</name>
    <dbReference type="NCBI Taxonomy" id="1514105"/>
    <lineage>
        <taxon>Bacteria</taxon>
        <taxon>Bacillati</taxon>
        <taxon>Bacillota</taxon>
        <taxon>Erysipelotrichia</taxon>
        <taxon>Erysipelotrichales</taxon>
        <taxon>Erysipelotrichaceae</taxon>
        <taxon>Erysipelothrix</taxon>
    </lineage>
</organism>
<comment type="pathway">
    <text evidence="1 10">Purine metabolism; IMP biosynthesis via de novo pathway; IMP from 5-formamido-1-(5-phospho-D-ribosyl)imidazole-4-carboxamide: step 1/1.</text>
</comment>
<evidence type="ECO:0000256" key="5">
    <source>
        <dbReference type="ARBA" id="ARBA00022755"/>
    </source>
</evidence>
<dbReference type="InterPro" id="IPR024051">
    <property type="entry name" value="AICAR_Tfase_dup_dom_sf"/>
</dbReference>
<dbReference type="GO" id="GO:0005829">
    <property type="term" value="C:cytosol"/>
    <property type="evidence" value="ECO:0007669"/>
    <property type="project" value="TreeGrafter"/>
</dbReference>
<evidence type="ECO:0000256" key="1">
    <source>
        <dbReference type="ARBA" id="ARBA00004844"/>
    </source>
</evidence>
<dbReference type="SMART" id="SM00798">
    <property type="entry name" value="AICARFT_IMPCHas"/>
    <property type="match status" value="1"/>
</dbReference>
<dbReference type="NCBIfam" id="NF002049">
    <property type="entry name" value="PRK00881.1"/>
    <property type="match status" value="1"/>
</dbReference>
<dbReference type="PANTHER" id="PTHR11692">
    <property type="entry name" value="BIFUNCTIONAL PURINE BIOSYNTHESIS PROTEIN PURH"/>
    <property type="match status" value="1"/>
</dbReference>
<comment type="domain">
    <text evidence="10">The IMP cyclohydrolase activity resides in the N-terminal region.</text>
</comment>
<dbReference type="FunFam" id="3.40.140.20:FF:000002">
    <property type="entry name" value="Bifunctional purine biosynthesis protein PurH"/>
    <property type="match status" value="1"/>
</dbReference>
<dbReference type="GO" id="GO:0003937">
    <property type="term" value="F:IMP cyclohydrolase activity"/>
    <property type="evidence" value="ECO:0007669"/>
    <property type="project" value="UniProtKB-UniRule"/>
</dbReference>
<comment type="pathway">
    <text evidence="2 10">Purine metabolism; IMP biosynthesis via de novo pathway; 5-formamido-1-(5-phospho-D-ribosyl)imidazole-4-carboxamide from 5-amino-1-(5-phospho-D-ribosyl)imidazole-4-carboxamide (10-formyl THF route): step 1/1.</text>
</comment>
<dbReference type="STRING" id="1514105.AOC36_07720"/>
<evidence type="ECO:0000256" key="6">
    <source>
        <dbReference type="ARBA" id="ARBA00022801"/>
    </source>
</evidence>
<evidence type="ECO:0000256" key="10">
    <source>
        <dbReference type="HAMAP-Rule" id="MF_00139"/>
    </source>
</evidence>
<evidence type="ECO:0000256" key="7">
    <source>
        <dbReference type="ARBA" id="ARBA00023268"/>
    </source>
</evidence>
<dbReference type="HAMAP" id="MF_00139">
    <property type="entry name" value="PurH"/>
    <property type="match status" value="1"/>
</dbReference>
<keyword evidence="6 10" id="KW-0378">Hydrolase</keyword>
<dbReference type="OrthoDB" id="9802065at2"/>
<comment type="catalytic activity">
    <reaction evidence="8 10">
        <text>(6R)-10-formyltetrahydrofolate + 5-amino-1-(5-phospho-beta-D-ribosyl)imidazole-4-carboxamide = 5-formamido-1-(5-phospho-D-ribosyl)imidazole-4-carboxamide + (6S)-5,6,7,8-tetrahydrofolate</text>
        <dbReference type="Rhea" id="RHEA:22192"/>
        <dbReference type="ChEBI" id="CHEBI:57453"/>
        <dbReference type="ChEBI" id="CHEBI:58467"/>
        <dbReference type="ChEBI" id="CHEBI:58475"/>
        <dbReference type="ChEBI" id="CHEBI:195366"/>
        <dbReference type="EC" id="2.1.2.3"/>
    </reaction>
</comment>
<comment type="similarity">
    <text evidence="3 10">Belongs to the PurH family.</text>
</comment>
<dbReference type="KEGG" id="erl:AOC36_07720"/>
<dbReference type="SUPFAM" id="SSF53927">
    <property type="entry name" value="Cytidine deaminase-like"/>
    <property type="match status" value="1"/>
</dbReference>
<protein>
    <recommendedName>
        <fullName evidence="10">Bifunctional purine biosynthesis protein PurH</fullName>
    </recommendedName>
    <domain>
        <recommendedName>
            <fullName evidence="10">Phosphoribosylaminoimidazolecarboxamide formyltransferase</fullName>
            <ecNumber evidence="10">2.1.2.3</ecNumber>
        </recommendedName>
        <alternativeName>
            <fullName evidence="10">AICAR transformylase</fullName>
        </alternativeName>
    </domain>
    <domain>
        <recommendedName>
            <fullName evidence="10">IMP cyclohydrolase</fullName>
            <ecNumber evidence="10">3.5.4.10</ecNumber>
        </recommendedName>
        <alternativeName>
            <fullName evidence="10">ATIC</fullName>
        </alternativeName>
        <alternativeName>
            <fullName evidence="10">IMP synthase</fullName>
        </alternativeName>
        <alternativeName>
            <fullName evidence="10">Inosinicase</fullName>
        </alternativeName>
    </domain>
</protein>
<evidence type="ECO:0000256" key="8">
    <source>
        <dbReference type="ARBA" id="ARBA00050488"/>
    </source>
</evidence>
<sequence length="511" mass="55594">MKRALLSVSNRSGLVEFAQGLLSQDYEIIATGSTKQYLEDHGLTGLLSVEDVTGFEEMMDGRVKTLHPLIHGGLLGLRDNPSHIKAMEKHGIKPIDLVAVNLYPFKETIAKEGVVLEEAVEQIDIGGPSMLRSAAKNFRDVTVIIDPHDYTRVLEEISMHQNTTESFRRHLATKVYASTAYYDTLIAAYLNEQCEEPVTSPLTLGYELNASLRYGENPHQDAQFYASAHTESYALASAKQLHGKALSYNNIQDGNAALNMVEEFKHDCVCVAVKHMNPCAIACGKDVNEAFDKAYAGDPVSIFGGIVAFNHSVTLEVAQKLSAIFLEIILAPAFDDDALTLLSKKKNLRLLEYKTEGPLANHEFKSVNGGLLVQARDTHAPTPDSIQCVTQTPLDPHDLNSVLFAQKVVKHVKSNAIVVVNGTQTVGIGAGQMNRVGAAQIALNQAGEKAKGAVLASDAFFPMRDTVDLAAQYGIKTIIQPGGSIKDQESIDACNEAQIAMVITGERHFKH</sequence>
<dbReference type="CDD" id="cd01421">
    <property type="entry name" value="IMPCH"/>
    <property type="match status" value="1"/>
</dbReference>
<dbReference type="NCBIfam" id="TIGR00355">
    <property type="entry name" value="purH"/>
    <property type="match status" value="1"/>
</dbReference>
<dbReference type="Gene3D" id="3.40.50.1380">
    <property type="entry name" value="Methylglyoxal synthase-like domain"/>
    <property type="match status" value="1"/>
</dbReference>
<dbReference type="EC" id="3.5.4.10" evidence="10"/>
<dbReference type="InterPro" id="IPR036914">
    <property type="entry name" value="MGS-like_dom_sf"/>
</dbReference>
<evidence type="ECO:0000256" key="3">
    <source>
        <dbReference type="ARBA" id="ARBA00007667"/>
    </source>
</evidence>
<reference evidence="12 13" key="1">
    <citation type="submission" date="2015-10" db="EMBL/GenBank/DDBJ databases">
        <title>Erysipelothrix larvae sp. LV19 isolated from the larval gut of the rhinoceros beetle, Trypoxylus dichotomus.</title>
        <authorList>
            <person name="Lim S."/>
            <person name="Kim B.-C."/>
        </authorList>
    </citation>
    <scope>NUCLEOTIDE SEQUENCE [LARGE SCALE GENOMIC DNA]</scope>
    <source>
        <strain evidence="12 13">LV19</strain>
    </source>
</reference>
<dbReference type="EMBL" id="CP013213">
    <property type="protein sequence ID" value="AMC93874.1"/>
    <property type="molecule type" value="Genomic_DNA"/>
</dbReference>
<dbReference type="AlphaFoldDB" id="A0A0X8H0Q9"/>
<evidence type="ECO:0000259" key="11">
    <source>
        <dbReference type="PROSITE" id="PS51855"/>
    </source>
</evidence>
<dbReference type="Proteomes" id="UP000063781">
    <property type="component" value="Chromosome"/>
</dbReference>
<dbReference type="SUPFAM" id="SSF52335">
    <property type="entry name" value="Methylglyoxal synthase-like"/>
    <property type="match status" value="1"/>
</dbReference>
<dbReference type="GO" id="GO:0006189">
    <property type="term" value="P:'de novo' IMP biosynthetic process"/>
    <property type="evidence" value="ECO:0007669"/>
    <property type="project" value="UniProtKB-UniRule"/>
</dbReference>
<dbReference type="PROSITE" id="PS51855">
    <property type="entry name" value="MGS"/>
    <property type="match status" value="1"/>
</dbReference>
<dbReference type="FunFam" id="3.40.140.20:FF:000001">
    <property type="entry name" value="Bifunctional purine biosynthesis protein PurH"/>
    <property type="match status" value="1"/>
</dbReference>
<dbReference type="SMART" id="SM00851">
    <property type="entry name" value="MGS"/>
    <property type="match status" value="1"/>
</dbReference>
<dbReference type="InterPro" id="IPR016193">
    <property type="entry name" value="Cytidine_deaminase-like"/>
</dbReference>
<dbReference type="RefSeq" id="WP_067633076.1">
    <property type="nucleotide sequence ID" value="NZ_CP013213.1"/>
</dbReference>
<proteinExistence type="inferred from homology"/>
<gene>
    <name evidence="10 12" type="primary">purH</name>
    <name evidence="12" type="ORF">AOC36_07720</name>
</gene>
<dbReference type="FunFam" id="3.40.50.1380:FF:000001">
    <property type="entry name" value="Bifunctional purine biosynthesis protein PurH"/>
    <property type="match status" value="1"/>
</dbReference>
<feature type="domain" description="MGS-like" evidence="11">
    <location>
        <begin position="1"/>
        <end position="145"/>
    </location>
</feature>
<keyword evidence="4 10" id="KW-0808">Transferase</keyword>
<evidence type="ECO:0000256" key="4">
    <source>
        <dbReference type="ARBA" id="ARBA00022679"/>
    </source>
</evidence>
<keyword evidence="7 10" id="KW-0511">Multifunctional enzyme</keyword>
<dbReference type="PANTHER" id="PTHR11692:SF0">
    <property type="entry name" value="BIFUNCTIONAL PURINE BIOSYNTHESIS PROTEIN ATIC"/>
    <property type="match status" value="1"/>
</dbReference>
<dbReference type="Pfam" id="PF01808">
    <property type="entry name" value="AICARFT_IMPCHas"/>
    <property type="match status" value="1"/>
</dbReference>
<dbReference type="InterPro" id="IPR002695">
    <property type="entry name" value="PurH-like"/>
</dbReference>
<keyword evidence="13" id="KW-1185">Reference proteome</keyword>
<evidence type="ECO:0000313" key="12">
    <source>
        <dbReference type="EMBL" id="AMC93874.1"/>
    </source>
</evidence>
<keyword evidence="5 10" id="KW-0658">Purine biosynthesis</keyword>
<dbReference type="UniPathway" id="UPA00074">
    <property type="reaction ID" value="UER00133"/>
</dbReference>